<evidence type="ECO:0000256" key="4">
    <source>
        <dbReference type="ARBA" id="ARBA00022679"/>
    </source>
</evidence>
<evidence type="ECO:0000256" key="2">
    <source>
        <dbReference type="ARBA" id="ARBA00010065"/>
    </source>
</evidence>
<feature type="transmembrane region" description="Helical" evidence="9">
    <location>
        <begin position="105"/>
        <end position="125"/>
    </location>
</feature>
<dbReference type="InterPro" id="IPR004563">
    <property type="entry name" value="Apolipo_AcylTrfase"/>
</dbReference>
<proteinExistence type="inferred from homology"/>
<dbReference type="EMBL" id="JAUZVY010000005">
    <property type="protein sequence ID" value="MDP4529848.1"/>
    <property type="molecule type" value="Genomic_DNA"/>
</dbReference>
<dbReference type="PANTHER" id="PTHR38686">
    <property type="entry name" value="APOLIPOPROTEIN N-ACYLTRANSFERASE"/>
    <property type="match status" value="1"/>
</dbReference>
<comment type="function">
    <text evidence="9">Catalyzes the phospholipid dependent N-acylation of the N-terminal cysteine of apolipoprotein, the last step in lipoprotein maturation.</text>
</comment>
<evidence type="ECO:0000256" key="6">
    <source>
        <dbReference type="ARBA" id="ARBA00022989"/>
    </source>
</evidence>
<keyword evidence="5 9" id="KW-0812">Transmembrane</keyword>
<comment type="pathway">
    <text evidence="9">Protein modification; lipoprotein biosynthesis (N-acyl transfer).</text>
</comment>
<keyword evidence="7 9" id="KW-0472">Membrane</keyword>
<evidence type="ECO:0000313" key="11">
    <source>
        <dbReference type="EMBL" id="MDP4529848.1"/>
    </source>
</evidence>
<feature type="transmembrane region" description="Helical" evidence="9">
    <location>
        <begin position="145"/>
        <end position="165"/>
    </location>
</feature>
<dbReference type="InterPro" id="IPR045378">
    <property type="entry name" value="LNT_N"/>
</dbReference>
<feature type="transmembrane region" description="Helical" evidence="9">
    <location>
        <begin position="177"/>
        <end position="196"/>
    </location>
</feature>
<feature type="transmembrane region" description="Helical" evidence="9">
    <location>
        <begin position="473"/>
        <end position="494"/>
    </location>
</feature>
<dbReference type="EC" id="2.3.1.269" evidence="9"/>
<evidence type="ECO:0000259" key="10">
    <source>
        <dbReference type="PROSITE" id="PS50263"/>
    </source>
</evidence>
<evidence type="ECO:0000256" key="3">
    <source>
        <dbReference type="ARBA" id="ARBA00022475"/>
    </source>
</evidence>
<comment type="subcellular location">
    <subcellularLocation>
        <location evidence="1 9">Cell membrane</location>
        <topology evidence="1 9">Multi-pass membrane protein</topology>
    </subcellularLocation>
</comment>
<evidence type="ECO:0000256" key="9">
    <source>
        <dbReference type="HAMAP-Rule" id="MF_01148"/>
    </source>
</evidence>
<dbReference type="Pfam" id="PF20154">
    <property type="entry name" value="LNT_N"/>
    <property type="match status" value="1"/>
</dbReference>
<dbReference type="CDD" id="cd07571">
    <property type="entry name" value="ALP_N-acyl_transferase"/>
    <property type="match status" value="1"/>
</dbReference>
<keyword evidence="4 9" id="KW-0808">Transferase</keyword>
<dbReference type="Gene3D" id="3.60.110.10">
    <property type="entry name" value="Carbon-nitrogen hydrolase"/>
    <property type="match status" value="1"/>
</dbReference>
<comment type="similarity">
    <text evidence="2 9">Belongs to the CN hydrolase family. Apolipoprotein N-acyltransferase subfamily.</text>
</comment>
<dbReference type="SUPFAM" id="SSF56317">
    <property type="entry name" value="Carbon-nitrogen hydrolase"/>
    <property type="match status" value="1"/>
</dbReference>
<evidence type="ECO:0000256" key="7">
    <source>
        <dbReference type="ARBA" id="ARBA00023136"/>
    </source>
</evidence>
<dbReference type="Pfam" id="PF00795">
    <property type="entry name" value="CN_hydrolase"/>
    <property type="match status" value="1"/>
</dbReference>
<dbReference type="InterPro" id="IPR003010">
    <property type="entry name" value="C-N_Hydrolase"/>
</dbReference>
<organism evidence="11 12">
    <name type="scientific">Alkalimonas delamerensis</name>
    <dbReference type="NCBI Taxonomy" id="265981"/>
    <lineage>
        <taxon>Bacteria</taxon>
        <taxon>Pseudomonadati</taxon>
        <taxon>Pseudomonadota</taxon>
        <taxon>Gammaproteobacteria</taxon>
        <taxon>Alkalimonas</taxon>
    </lineage>
</organism>
<keyword evidence="8 9" id="KW-0012">Acyltransferase</keyword>
<accession>A0ABT9GS94</accession>
<feature type="transmembrane region" description="Helical" evidence="9">
    <location>
        <begin position="72"/>
        <end position="93"/>
    </location>
</feature>
<sequence length="503" mass="56345">MASIGASTTFAFAPFTFWWLPLLTLTALCTLVSFSQRWQQAAWLGFCWGLGYFTAGLNWVHIPIEQFGGLPLLLSLALLLLLSAYLALYPLLFALSAFWFRQHRALPLLLAACWVLLEALRSWLLTGFPWLSPGYSQIEGPLRQFAPLIGETGITFVLLLSTAALSHALLKRHYRMLLLAAALWLSTPFIGNWHGWQLNGNTLDVALVQGNIKQELRWDPAQEVSTMRLYLELTTPHLGTPLIIWPEAAIPRVEVLAEPFLFELDALLAEYQSSLITGIIDYNFYSLEAWNSLITLGKRRQSDPGGHYQPGHSNRFEKHHLLPIGEFVPFESLLRPLAPIFDLPMSSFSRGDFVQTNLIANDAVLLPAICFEIAFPRQLAANFNPDTTDLLLTVSNDAWFGDSIGPHQHLQIARMRALEFGRPLLRATNNGITATIAADGSIQQQLPQFEAGVLTDTMQLSSGSTPYSRYHDWPLWILSLLLLLLAVYPASLKLTQDARKQIK</sequence>
<dbReference type="Proteomes" id="UP001236258">
    <property type="component" value="Unassembled WGS sequence"/>
</dbReference>
<gene>
    <name evidence="9 11" type="primary">lnt</name>
    <name evidence="11" type="ORF">Q3O59_12540</name>
</gene>
<dbReference type="HAMAP" id="MF_01148">
    <property type="entry name" value="Lnt"/>
    <property type="match status" value="1"/>
</dbReference>
<keyword evidence="12" id="KW-1185">Reference proteome</keyword>
<name>A0ABT9GS94_9GAMM</name>
<comment type="catalytic activity">
    <reaction evidence="9">
        <text>N-terminal S-1,2-diacyl-sn-glyceryl-L-cysteinyl-[lipoprotein] + a glycerophospholipid = N-acyl-S-1,2-diacyl-sn-glyceryl-L-cysteinyl-[lipoprotein] + a 2-acyl-sn-glycero-3-phospholipid + H(+)</text>
        <dbReference type="Rhea" id="RHEA:48228"/>
        <dbReference type="Rhea" id="RHEA-COMP:14681"/>
        <dbReference type="Rhea" id="RHEA-COMP:14684"/>
        <dbReference type="ChEBI" id="CHEBI:15378"/>
        <dbReference type="ChEBI" id="CHEBI:136912"/>
        <dbReference type="ChEBI" id="CHEBI:140656"/>
        <dbReference type="ChEBI" id="CHEBI:140657"/>
        <dbReference type="ChEBI" id="CHEBI:140660"/>
        <dbReference type="EC" id="2.3.1.269"/>
    </reaction>
</comment>
<dbReference type="PROSITE" id="PS50263">
    <property type="entry name" value="CN_HYDROLASE"/>
    <property type="match status" value="1"/>
</dbReference>
<reference evidence="11 12" key="1">
    <citation type="submission" date="2023-08" db="EMBL/GenBank/DDBJ databases">
        <authorList>
            <person name="Joshi A."/>
            <person name="Thite S."/>
        </authorList>
    </citation>
    <scope>NUCLEOTIDE SEQUENCE [LARGE SCALE GENOMIC DNA]</scope>
    <source>
        <strain evidence="11 12">1E1</strain>
    </source>
</reference>
<comment type="caution">
    <text evidence="11">The sequence shown here is derived from an EMBL/GenBank/DDBJ whole genome shotgun (WGS) entry which is preliminary data.</text>
</comment>
<evidence type="ECO:0000256" key="5">
    <source>
        <dbReference type="ARBA" id="ARBA00022692"/>
    </source>
</evidence>
<evidence type="ECO:0000256" key="1">
    <source>
        <dbReference type="ARBA" id="ARBA00004651"/>
    </source>
</evidence>
<feature type="domain" description="CN hydrolase" evidence="10">
    <location>
        <begin position="208"/>
        <end position="460"/>
    </location>
</feature>
<dbReference type="InterPro" id="IPR036526">
    <property type="entry name" value="C-N_Hydrolase_sf"/>
</dbReference>
<keyword evidence="6 9" id="KW-1133">Transmembrane helix</keyword>
<keyword evidence="3 9" id="KW-1003">Cell membrane</keyword>
<feature type="transmembrane region" description="Helical" evidence="9">
    <location>
        <begin position="12"/>
        <end position="34"/>
    </location>
</feature>
<feature type="transmembrane region" description="Helical" evidence="9">
    <location>
        <begin position="41"/>
        <end position="60"/>
    </location>
</feature>
<dbReference type="PANTHER" id="PTHR38686:SF1">
    <property type="entry name" value="APOLIPOPROTEIN N-ACYLTRANSFERASE"/>
    <property type="match status" value="1"/>
</dbReference>
<evidence type="ECO:0000313" key="12">
    <source>
        <dbReference type="Proteomes" id="UP001236258"/>
    </source>
</evidence>
<protein>
    <recommendedName>
        <fullName evidence="9">Apolipoprotein N-acyltransferase</fullName>
        <shortName evidence="9">ALP N-acyltransferase</shortName>
        <ecNumber evidence="9">2.3.1.269</ecNumber>
    </recommendedName>
</protein>
<dbReference type="NCBIfam" id="TIGR00546">
    <property type="entry name" value="lnt"/>
    <property type="match status" value="1"/>
</dbReference>
<evidence type="ECO:0000256" key="8">
    <source>
        <dbReference type="ARBA" id="ARBA00023315"/>
    </source>
</evidence>